<keyword evidence="3" id="KW-1003">Cell membrane</keyword>
<dbReference type="AlphaFoldDB" id="A0A381QQH7"/>
<feature type="domain" description="ABC transmembrane type-1" evidence="8">
    <location>
        <begin position="95"/>
        <end position="292"/>
    </location>
</feature>
<evidence type="ECO:0000256" key="2">
    <source>
        <dbReference type="ARBA" id="ARBA00022448"/>
    </source>
</evidence>
<feature type="transmembrane region" description="Helical" evidence="7">
    <location>
        <begin position="229"/>
        <end position="253"/>
    </location>
</feature>
<dbReference type="Pfam" id="PF19300">
    <property type="entry name" value="BPD_transp_1_N"/>
    <property type="match status" value="1"/>
</dbReference>
<sequence>MQRFIMIRVLQAFVSIWVVSIIVFGLGRITGDPTAILLPIDATEKERLELRADLGLDKPIHVQYGRFVNNAFHGDFGSSIKWHGYSSMGIVMKRLPATLKLAGVAMIVAVGISLPVGIISAVKRDSFFDYAGKIIALLGQSLPAFWLGLVMMWVFAVQLDLVPTSGRVGWTSYFLPAISIGWFLTAALMRLVRSSMLEVMDSEYIKMARVKGLSETNVIWKHGLRNASIAPLTFFGIIFGNLLVGSVSIETVYAWPGVGLLAYEAVLARDFPVMQAVVVVFAGIYITMNLIVDVFYAYLDPRIRY</sequence>
<dbReference type="InterPro" id="IPR045621">
    <property type="entry name" value="BPD_transp_1_N"/>
</dbReference>
<dbReference type="CDD" id="cd06261">
    <property type="entry name" value="TM_PBP2"/>
    <property type="match status" value="1"/>
</dbReference>
<reference evidence="9" key="1">
    <citation type="submission" date="2018-05" db="EMBL/GenBank/DDBJ databases">
        <authorList>
            <person name="Lanie J.A."/>
            <person name="Ng W.-L."/>
            <person name="Kazmierczak K.M."/>
            <person name="Andrzejewski T.M."/>
            <person name="Davidsen T.M."/>
            <person name="Wayne K.J."/>
            <person name="Tettelin H."/>
            <person name="Glass J.I."/>
            <person name="Rusch D."/>
            <person name="Podicherti R."/>
            <person name="Tsui H.-C.T."/>
            <person name="Winkler M.E."/>
        </authorList>
    </citation>
    <scope>NUCLEOTIDE SEQUENCE</scope>
</reference>
<keyword evidence="6 7" id="KW-0472">Membrane</keyword>
<dbReference type="SUPFAM" id="SSF161098">
    <property type="entry name" value="MetI-like"/>
    <property type="match status" value="1"/>
</dbReference>
<keyword evidence="4 7" id="KW-0812">Transmembrane</keyword>
<keyword evidence="2" id="KW-0813">Transport</keyword>
<dbReference type="InterPro" id="IPR035906">
    <property type="entry name" value="MetI-like_sf"/>
</dbReference>
<keyword evidence="5 7" id="KW-1133">Transmembrane helix</keyword>
<accession>A0A381QQH7</accession>
<dbReference type="InterPro" id="IPR000515">
    <property type="entry name" value="MetI-like"/>
</dbReference>
<comment type="subcellular location">
    <subcellularLocation>
        <location evidence="1">Cell membrane</location>
        <topology evidence="1">Multi-pass membrane protein</topology>
    </subcellularLocation>
</comment>
<dbReference type="GO" id="GO:0055085">
    <property type="term" value="P:transmembrane transport"/>
    <property type="evidence" value="ECO:0007669"/>
    <property type="project" value="InterPro"/>
</dbReference>
<dbReference type="Pfam" id="PF00528">
    <property type="entry name" value="BPD_transp_1"/>
    <property type="match status" value="1"/>
</dbReference>
<protein>
    <recommendedName>
        <fullName evidence="8">ABC transmembrane type-1 domain-containing protein</fullName>
    </recommendedName>
</protein>
<proteinExistence type="predicted"/>
<evidence type="ECO:0000313" key="9">
    <source>
        <dbReference type="EMBL" id="SUZ81214.1"/>
    </source>
</evidence>
<feature type="transmembrane region" description="Helical" evidence="7">
    <location>
        <begin position="273"/>
        <end position="299"/>
    </location>
</feature>
<dbReference type="Gene3D" id="1.10.3720.10">
    <property type="entry name" value="MetI-like"/>
    <property type="match status" value="1"/>
</dbReference>
<dbReference type="EMBL" id="UINC01001460">
    <property type="protein sequence ID" value="SUZ81214.1"/>
    <property type="molecule type" value="Genomic_DNA"/>
</dbReference>
<feature type="transmembrane region" description="Helical" evidence="7">
    <location>
        <begin position="101"/>
        <end position="122"/>
    </location>
</feature>
<name>A0A381QQH7_9ZZZZ</name>
<organism evidence="9">
    <name type="scientific">marine metagenome</name>
    <dbReference type="NCBI Taxonomy" id="408172"/>
    <lineage>
        <taxon>unclassified sequences</taxon>
        <taxon>metagenomes</taxon>
        <taxon>ecological metagenomes</taxon>
    </lineage>
</organism>
<feature type="transmembrane region" description="Helical" evidence="7">
    <location>
        <begin position="12"/>
        <end position="29"/>
    </location>
</feature>
<feature type="transmembrane region" description="Helical" evidence="7">
    <location>
        <begin position="134"/>
        <end position="156"/>
    </location>
</feature>
<evidence type="ECO:0000259" key="8">
    <source>
        <dbReference type="PROSITE" id="PS50928"/>
    </source>
</evidence>
<dbReference type="GO" id="GO:0005886">
    <property type="term" value="C:plasma membrane"/>
    <property type="evidence" value="ECO:0007669"/>
    <property type="project" value="UniProtKB-SubCell"/>
</dbReference>
<evidence type="ECO:0000256" key="6">
    <source>
        <dbReference type="ARBA" id="ARBA00023136"/>
    </source>
</evidence>
<dbReference type="PANTHER" id="PTHR43163">
    <property type="entry name" value="DIPEPTIDE TRANSPORT SYSTEM PERMEASE PROTEIN DPPB-RELATED"/>
    <property type="match status" value="1"/>
</dbReference>
<gene>
    <name evidence="9" type="ORF">METZ01_LOCUS34068</name>
</gene>
<dbReference type="PANTHER" id="PTHR43163:SF6">
    <property type="entry name" value="DIPEPTIDE TRANSPORT SYSTEM PERMEASE PROTEIN DPPB-RELATED"/>
    <property type="match status" value="1"/>
</dbReference>
<evidence type="ECO:0000256" key="4">
    <source>
        <dbReference type="ARBA" id="ARBA00022692"/>
    </source>
</evidence>
<evidence type="ECO:0000256" key="1">
    <source>
        <dbReference type="ARBA" id="ARBA00004651"/>
    </source>
</evidence>
<evidence type="ECO:0000256" key="5">
    <source>
        <dbReference type="ARBA" id="ARBA00022989"/>
    </source>
</evidence>
<evidence type="ECO:0000256" key="7">
    <source>
        <dbReference type="SAM" id="Phobius"/>
    </source>
</evidence>
<evidence type="ECO:0000256" key="3">
    <source>
        <dbReference type="ARBA" id="ARBA00022475"/>
    </source>
</evidence>
<dbReference type="PROSITE" id="PS50928">
    <property type="entry name" value="ABC_TM1"/>
    <property type="match status" value="1"/>
</dbReference>
<feature type="transmembrane region" description="Helical" evidence="7">
    <location>
        <begin position="168"/>
        <end position="192"/>
    </location>
</feature>